<dbReference type="InterPro" id="IPR008979">
    <property type="entry name" value="Galactose-bd-like_sf"/>
</dbReference>
<dbReference type="PROSITE" id="PS01285">
    <property type="entry name" value="FA58C_1"/>
    <property type="match status" value="1"/>
</dbReference>
<feature type="domain" description="C-type lectin" evidence="2">
    <location>
        <begin position="115"/>
        <end position="240"/>
    </location>
</feature>
<name>A0ABN6L0R9_9FLAO</name>
<dbReference type="PANTHER" id="PTHR24543">
    <property type="entry name" value="MULTICOPPER OXIDASE-RELATED"/>
    <property type="match status" value="1"/>
</dbReference>
<dbReference type="InterPro" id="IPR001304">
    <property type="entry name" value="C-type_lectin-like"/>
</dbReference>
<evidence type="ECO:0000259" key="2">
    <source>
        <dbReference type="PROSITE" id="PS50041"/>
    </source>
</evidence>
<dbReference type="SUPFAM" id="SSF56436">
    <property type="entry name" value="C-type lectin-like"/>
    <property type="match status" value="1"/>
</dbReference>
<evidence type="ECO:0008006" key="5">
    <source>
        <dbReference type="Google" id="ProtNLM"/>
    </source>
</evidence>
<dbReference type="InterPro" id="IPR000421">
    <property type="entry name" value="FA58C"/>
</dbReference>
<sequence>MITAPTPLTFEANATNVDPGNFVVNWVNNTEQILVSVSLDYHSGARLSFPTTTGLSLNTGYTTWSSVSSIVFFGTRDNINTALAAMTLSMGSIKTAVRINIEVSNYDANYKYNPINKHFYKYVSSSAITYPNAKSGAAAQGSFKGKTPYLVTITSQSEQDFINTNITGSNIWIALSDAGTTIDGTWKIDAGPELGTTIKTQNGPTAGNIAGQYNNWCDGEPNGANHSEDYAVAKWNGNTCWNDLSATNSGGVSGYIVEISADFPAGSDYTGVYSSYIVHNNDMAFTLSSGNTLSTAIVSNKSNAFGGLQINDGHTYTVNSATTLNTNKLVLSGTGKIVFTDATSKWTPGTSNSTSTVVHSPTTNSEPISWQVLSTSVWSGDSFYANAPSPSSTNGYHLTPWIDSPQGWSVGANDSGQFIILNYPTPVYIAGIVTQGRQNSPQWVTKAHIDVSMNNSDWTRIYTDRALNSDQNTKVYTYFPEVQYAKYVRVTPTERYGHMTMRLGLLLKQ</sequence>
<dbReference type="PROSITE" id="PS50041">
    <property type="entry name" value="C_TYPE_LECTIN_2"/>
    <property type="match status" value="1"/>
</dbReference>
<dbReference type="PANTHER" id="PTHR24543:SF325">
    <property type="entry name" value="F5_8 TYPE C DOMAIN-CONTAINING PROTEIN"/>
    <property type="match status" value="1"/>
</dbReference>
<evidence type="ECO:0000313" key="4">
    <source>
        <dbReference type="Proteomes" id="UP001319867"/>
    </source>
</evidence>
<gene>
    <name evidence="3" type="ORF">GENT5_07480</name>
</gene>
<evidence type="ECO:0000259" key="1">
    <source>
        <dbReference type="PROSITE" id="PS50022"/>
    </source>
</evidence>
<dbReference type="Gene3D" id="2.60.120.260">
    <property type="entry name" value="Galactose-binding domain-like"/>
    <property type="match status" value="1"/>
</dbReference>
<dbReference type="Pfam" id="PF00754">
    <property type="entry name" value="F5_F8_type_C"/>
    <property type="match status" value="1"/>
</dbReference>
<organism evidence="3 4">
    <name type="scientific">Flavobacterium ammoniigenes</name>
    <dbReference type="NCBI Taxonomy" id="1751095"/>
    <lineage>
        <taxon>Bacteria</taxon>
        <taxon>Pseudomonadati</taxon>
        <taxon>Bacteroidota</taxon>
        <taxon>Flavobacteriia</taxon>
        <taxon>Flavobacteriales</taxon>
        <taxon>Flavobacteriaceae</taxon>
        <taxon>Flavobacterium</taxon>
    </lineage>
</organism>
<evidence type="ECO:0000313" key="3">
    <source>
        <dbReference type="EMBL" id="BDB54443.1"/>
    </source>
</evidence>
<protein>
    <recommendedName>
        <fullName evidence="5">F5/8 type C domain-containing protein</fullName>
    </recommendedName>
</protein>
<reference evidence="3 4" key="1">
    <citation type="journal article" date="2022" name="Int. J. Syst. Evol. Microbiol.">
        <title>Flavobacterium ammonificans sp. nov. and Flavobacterium ammoniigenes sp. nov., ammonifying bacteria isolated from surface river water.</title>
        <authorList>
            <person name="Watanabe K."/>
            <person name="Kitamura T."/>
            <person name="Ogata Y."/>
            <person name="Shindo C."/>
            <person name="Suda W."/>
        </authorList>
    </citation>
    <scope>NUCLEOTIDE SEQUENCE [LARGE SCALE GENOMIC DNA]</scope>
    <source>
        <strain evidence="3 4">GENT5</strain>
    </source>
</reference>
<dbReference type="SUPFAM" id="SSF49785">
    <property type="entry name" value="Galactose-binding domain-like"/>
    <property type="match status" value="1"/>
</dbReference>
<keyword evidence="4" id="KW-1185">Reference proteome</keyword>
<dbReference type="InterPro" id="IPR016186">
    <property type="entry name" value="C-type_lectin-like/link_sf"/>
</dbReference>
<proteinExistence type="predicted"/>
<dbReference type="Proteomes" id="UP001319867">
    <property type="component" value="Chromosome"/>
</dbReference>
<dbReference type="PROSITE" id="PS50022">
    <property type="entry name" value="FA58C_3"/>
    <property type="match status" value="1"/>
</dbReference>
<dbReference type="EMBL" id="AP025184">
    <property type="protein sequence ID" value="BDB54443.1"/>
    <property type="molecule type" value="Genomic_DNA"/>
</dbReference>
<dbReference type="Gene3D" id="3.10.100.10">
    <property type="entry name" value="Mannose-Binding Protein A, subunit A"/>
    <property type="match status" value="1"/>
</dbReference>
<dbReference type="InterPro" id="IPR016187">
    <property type="entry name" value="CTDL_fold"/>
</dbReference>
<accession>A0ABN6L0R9</accession>
<reference evidence="3 4" key="2">
    <citation type="journal article" date="2022" name="Microorganisms">
        <title>Complete Genome Sequences of Two Flavobacterium ammonificans Strains and a Flavobacterium ammoniigenes Strain of Ammonifying Bacterioplankton Isolated from Surface River Water.</title>
        <authorList>
            <person name="Suda W."/>
            <person name="Ogata Y."/>
            <person name="Shindo C."/>
            <person name="Watanabe K."/>
        </authorList>
    </citation>
    <scope>NUCLEOTIDE SEQUENCE [LARGE SCALE GENOMIC DNA]</scope>
    <source>
        <strain evidence="3 4">GENT5</strain>
    </source>
</reference>
<feature type="domain" description="F5/8 type C" evidence="1">
    <location>
        <begin position="365"/>
        <end position="508"/>
    </location>
</feature>